<organism evidence="1 2">
    <name type="scientific">Dichanthelium oligosanthes</name>
    <dbReference type="NCBI Taxonomy" id="888268"/>
    <lineage>
        <taxon>Eukaryota</taxon>
        <taxon>Viridiplantae</taxon>
        <taxon>Streptophyta</taxon>
        <taxon>Embryophyta</taxon>
        <taxon>Tracheophyta</taxon>
        <taxon>Spermatophyta</taxon>
        <taxon>Magnoliopsida</taxon>
        <taxon>Liliopsida</taxon>
        <taxon>Poales</taxon>
        <taxon>Poaceae</taxon>
        <taxon>PACMAD clade</taxon>
        <taxon>Panicoideae</taxon>
        <taxon>Panicodae</taxon>
        <taxon>Paniceae</taxon>
        <taxon>Dichantheliinae</taxon>
        <taxon>Dichanthelium</taxon>
    </lineage>
</organism>
<dbReference type="AlphaFoldDB" id="A0A1E5VTH3"/>
<evidence type="ECO:0000313" key="2">
    <source>
        <dbReference type="Proteomes" id="UP000095767"/>
    </source>
</evidence>
<keyword evidence="2" id="KW-1185">Reference proteome</keyword>
<dbReference type="Proteomes" id="UP000095767">
    <property type="component" value="Unassembled WGS sequence"/>
</dbReference>
<accession>A0A1E5VTH3</accession>
<dbReference type="EMBL" id="LWDX02030068">
    <property type="protein sequence ID" value="OEL28415.1"/>
    <property type="molecule type" value="Genomic_DNA"/>
</dbReference>
<gene>
    <name evidence="1" type="ORF">BAE44_0010566</name>
</gene>
<name>A0A1E5VTH3_9POAL</name>
<reference evidence="1 2" key="1">
    <citation type="submission" date="2016-09" db="EMBL/GenBank/DDBJ databases">
        <title>The draft genome of Dichanthelium oligosanthes: A C3 panicoid grass species.</title>
        <authorList>
            <person name="Studer A.J."/>
            <person name="Schnable J.C."/>
            <person name="Brutnell T.P."/>
        </authorList>
    </citation>
    <scope>NUCLEOTIDE SEQUENCE [LARGE SCALE GENOMIC DNA]</scope>
    <source>
        <strain evidence="2">cv. Kellogg 1175</strain>
        <tissue evidence="1">Leaf</tissue>
    </source>
</reference>
<comment type="caution">
    <text evidence="1">The sequence shown here is derived from an EMBL/GenBank/DDBJ whole genome shotgun (WGS) entry which is preliminary data.</text>
</comment>
<protein>
    <submittedName>
        <fullName evidence="1">Uncharacterized protein</fullName>
    </submittedName>
</protein>
<proteinExistence type="predicted"/>
<sequence>MPSSPASHGRRPSPAVPRPLVSARVPLRVMWIRDQILPRERVLAIQEALAGFNFEETMQGEAVKLRKALMALLDTVEEACAGIRAVVIANLVSEMEEVDWTLLHIDNLVSDLANLAVEFQESMDPNSSQNWYMAPNWTSFFLADQISEAIRRFNALEKRPFAISHCWAVLKDEAKWLHLQGNRTAAQQDLDGP</sequence>
<evidence type="ECO:0000313" key="1">
    <source>
        <dbReference type="EMBL" id="OEL28415.1"/>
    </source>
</evidence>